<feature type="compositionally biased region" description="Basic residues" evidence="19">
    <location>
        <begin position="511"/>
        <end position="529"/>
    </location>
</feature>
<keyword evidence="25" id="KW-1185">Reference proteome</keyword>
<feature type="transmembrane region" description="Helical" evidence="20">
    <location>
        <begin position="314"/>
        <end position="337"/>
    </location>
</feature>
<feature type="compositionally biased region" description="Basic and acidic residues" evidence="19">
    <location>
        <begin position="494"/>
        <end position="503"/>
    </location>
</feature>
<dbReference type="InterPro" id="IPR052214">
    <property type="entry name" value="DAG_Lipase-Related"/>
</dbReference>
<evidence type="ECO:0000256" key="5">
    <source>
        <dbReference type="ARBA" id="ARBA00022475"/>
    </source>
</evidence>
<comment type="subcellular location">
    <subcellularLocation>
        <location evidence="3">Cell membrane</location>
        <topology evidence="3">Multi-pass membrane protein</topology>
    </subcellularLocation>
    <subcellularLocation>
        <location evidence="2">Nucleus</location>
    </subcellularLocation>
</comment>
<dbReference type="SUPFAM" id="SSF158573">
    <property type="entry name" value="GINS helical bundle-like"/>
    <property type="match status" value="1"/>
</dbReference>
<dbReference type="Proteomes" id="UP001255856">
    <property type="component" value="Unassembled WGS sequence"/>
</dbReference>
<dbReference type="CDD" id="cd11710">
    <property type="entry name" value="GINS_A_psf1"/>
    <property type="match status" value="1"/>
</dbReference>
<evidence type="ECO:0000256" key="12">
    <source>
        <dbReference type="ARBA" id="ARBA00022963"/>
    </source>
</evidence>
<evidence type="ECO:0000256" key="1">
    <source>
        <dbReference type="ARBA" id="ARBA00001913"/>
    </source>
</evidence>
<feature type="domain" description="Fungal lipase-type" evidence="21">
    <location>
        <begin position="1398"/>
        <end position="1465"/>
    </location>
</feature>
<feature type="region of interest" description="Disordered" evidence="19">
    <location>
        <begin position="828"/>
        <end position="997"/>
    </location>
</feature>
<evidence type="ECO:0000256" key="10">
    <source>
        <dbReference type="ARBA" id="ARBA00022801"/>
    </source>
</evidence>
<comment type="cofactor">
    <cofactor evidence="1">
        <name>Ca(2+)</name>
        <dbReference type="ChEBI" id="CHEBI:29108"/>
    </cofactor>
</comment>
<keyword evidence="5" id="KW-1003">Cell membrane</keyword>
<dbReference type="InterPro" id="IPR029058">
    <property type="entry name" value="AB_hydrolase_fold"/>
</dbReference>
<feature type="domain" description="GINS subunit" evidence="22">
    <location>
        <begin position="47"/>
        <end position="94"/>
    </location>
</feature>
<dbReference type="GO" id="GO:0016298">
    <property type="term" value="F:lipase activity"/>
    <property type="evidence" value="ECO:0007669"/>
    <property type="project" value="TreeGrafter"/>
</dbReference>
<feature type="compositionally biased region" description="Pro residues" evidence="19">
    <location>
        <begin position="913"/>
        <end position="927"/>
    </location>
</feature>
<evidence type="ECO:0000313" key="25">
    <source>
        <dbReference type="Proteomes" id="UP001255856"/>
    </source>
</evidence>
<protein>
    <recommendedName>
        <fullName evidence="18">sn-1-specific diacylglycerol lipase</fullName>
        <ecNumber evidence="18">3.1.1.116</ecNumber>
    </recommendedName>
</protein>
<keyword evidence="9" id="KW-0479">Metal-binding</keyword>
<evidence type="ECO:0000256" key="2">
    <source>
        <dbReference type="ARBA" id="ARBA00004123"/>
    </source>
</evidence>
<keyword evidence="8" id="KW-0235">DNA replication</keyword>
<evidence type="ECO:0000256" key="6">
    <source>
        <dbReference type="ARBA" id="ARBA00022553"/>
    </source>
</evidence>
<dbReference type="InterPro" id="IPR002921">
    <property type="entry name" value="Fungal_lipase-type"/>
</dbReference>
<keyword evidence="15 20" id="KW-0472">Membrane</keyword>
<dbReference type="EMBL" id="JASFZW010000010">
    <property type="protein sequence ID" value="KAK2076331.1"/>
    <property type="molecule type" value="Genomic_DNA"/>
</dbReference>
<evidence type="ECO:0000256" key="11">
    <source>
        <dbReference type="ARBA" id="ARBA00022837"/>
    </source>
</evidence>
<dbReference type="InterPro" id="IPR005339">
    <property type="entry name" value="GINS_Psf1"/>
</dbReference>
<keyword evidence="6" id="KW-0597">Phosphoprotein</keyword>
<feature type="compositionally biased region" description="Low complexity" evidence="19">
    <location>
        <begin position="961"/>
        <end position="974"/>
    </location>
</feature>
<feature type="transmembrane region" description="Helical" evidence="20">
    <location>
        <begin position="271"/>
        <end position="293"/>
    </location>
</feature>
<feature type="compositionally biased region" description="Low complexity" evidence="19">
    <location>
        <begin position="839"/>
        <end position="849"/>
    </location>
</feature>
<comment type="caution">
    <text evidence="24">The sequence shown here is derived from an EMBL/GenBank/DDBJ whole genome shotgun (WGS) entry which is preliminary data.</text>
</comment>
<evidence type="ECO:0000259" key="23">
    <source>
        <dbReference type="Pfam" id="PF24997"/>
    </source>
</evidence>
<organism evidence="24 25">
    <name type="scientific">Prototheca wickerhamii</name>
    <dbReference type="NCBI Taxonomy" id="3111"/>
    <lineage>
        <taxon>Eukaryota</taxon>
        <taxon>Viridiplantae</taxon>
        <taxon>Chlorophyta</taxon>
        <taxon>core chlorophytes</taxon>
        <taxon>Trebouxiophyceae</taxon>
        <taxon>Chlorellales</taxon>
        <taxon>Chlorellaceae</taxon>
        <taxon>Prototheca</taxon>
    </lineage>
</organism>
<evidence type="ECO:0000256" key="7">
    <source>
        <dbReference type="ARBA" id="ARBA00022692"/>
    </source>
</evidence>
<feature type="domain" description="DNA replication complex GINS protein PSF1 C-terminal" evidence="23">
    <location>
        <begin position="112"/>
        <end position="159"/>
    </location>
</feature>
<evidence type="ECO:0000256" key="14">
    <source>
        <dbReference type="ARBA" id="ARBA00023098"/>
    </source>
</evidence>
<evidence type="ECO:0000256" key="20">
    <source>
        <dbReference type="SAM" id="Phobius"/>
    </source>
</evidence>
<dbReference type="Gene3D" id="1.20.58.1030">
    <property type="match status" value="2"/>
</dbReference>
<comment type="similarity">
    <text evidence="4">Belongs to the GINS1/PSF1 family.</text>
</comment>
<dbReference type="Pfam" id="PF05916">
    <property type="entry name" value="Sld5"/>
    <property type="match status" value="1"/>
</dbReference>
<keyword evidence="7 20" id="KW-0812">Transmembrane</keyword>
<accession>A0AAD9IF23</accession>
<dbReference type="GO" id="GO:0046872">
    <property type="term" value="F:metal ion binding"/>
    <property type="evidence" value="ECO:0007669"/>
    <property type="project" value="UniProtKB-KW"/>
</dbReference>
<feature type="compositionally biased region" description="Polar residues" evidence="19">
    <location>
        <begin position="1291"/>
        <end position="1301"/>
    </location>
</feature>
<feature type="region of interest" description="Disordered" evidence="19">
    <location>
        <begin position="1598"/>
        <end position="1617"/>
    </location>
</feature>
<gene>
    <name evidence="24" type="ORF">QBZ16_000856</name>
</gene>
<evidence type="ECO:0000256" key="19">
    <source>
        <dbReference type="SAM" id="MobiDB-lite"/>
    </source>
</evidence>
<dbReference type="SUPFAM" id="SSF53474">
    <property type="entry name" value="alpha/beta-Hydrolases"/>
    <property type="match status" value="1"/>
</dbReference>
<dbReference type="GO" id="GO:0000811">
    <property type="term" value="C:GINS complex"/>
    <property type="evidence" value="ECO:0007669"/>
    <property type="project" value="InterPro"/>
</dbReference>
<feature type="region of interest" description="Disordered" evidence="19">
    <location>
        <begin position="1353"/>
        <end position="1381"/>
    </location>
</feature>
<name>A0AAD9IF23_PROWI</name>
<evidence type="ECO:0000313" key="24">
    <source>
        <dbReference type="EMBL" id="KAK2076331.1"/>
    </source>
</evidence>
<evidence type="ECO:0000256" key="9">
    <source>
        <dbReference type="ARBA" id="ARBA00022723"/>
    </source>
</evidence>
<sequence>MFAKRAYGLFQEVASTPQDSLPPYNNDAFRDVLDEIGMHHERLAFIYHKERLDRLQELRWVRRSLPPSLRPNLTPLEIKYFQSYDQLLSKYMRSGRLGIGLDLTADPDPPEDPFVQVRVLRDYGEVVFTSGKVSLQRGKSHWLPRDEAHPLVMDGVLEFVAGCRGSRTSTMPAVRLWGRRWHFSSDVVPIPAAVCGVFHAIWVLFLLIGAIATGEWPSDCQTATGRQYMAVFAGLFASFVFNLVLEILLFIHGMRGAPFEESKRKLVPPLLHISTVPIVAQFVLTAYGTGVLSRNLDGCWSPNIRDRVLIVARFLVYSTWGLMAVIVLGMILTFNLYPEVRTQTNWEQRCECIAALLCCRNNMKRDAGDGRHAPIHSIAELTAGLFSHVDLDATDLLTAAILTSAAQNRRRRLQLAKALVPVYAALRRGRQRARSGSGSGSSSSSSSSDEGEASRASVTQQRRRSARVSAGRITNGLDNDDDDDDSGSSVHDVPSSRKLERWLRHQQSAALRRRPRRGRRRRGRGKKPQKPGPAPQRGLPQPASRGPASPTVRENARPAPAFRRGPSRFQPPAQGATIGEDGGQVTAPPAVERQHRRVTFREAAERGWTPGRLADEDGHSADPGPGGVSSALPLLKEGAADEPAMPSAFDGAMLDMADNANPLEAALPADDSPPADPPQDDPASNETSRRGSLALTETNVAMMERLVAEQERGGAGAPEPPAPSAALEGALEAPQPNLAQQLAERTDQEATDAAAAAVEEEVHMIALREDQDPDKIAEELADAIADELEDLGGKKVILGQEDAVLQVETAPSMDIAHALATSEAPSIWLPTKSAGGSGSPSPVSSSGGAVREGVNGEGRAADGSISKRVDDGAGSPAVALPLPDSEPGSPVVAPLAPEDVAAPPLAASADEPSPLPLPAPEAAPPMLPANADPLPSREALASVRSRQRRQRSRLGGSVGDLLSGRLSAASSRGGSRAEEDDAASVGSAGARSQPSSVHEMASVKLRYVNRLAGKLPAKALSEVYAGRHEHVSPDLLEQSTYYLKYAYAVYSLTPKIEGRSSLLDALACCRPPAPQDVVFAGFNELERMEDDSSVELLHLNCSNRMLAHLPYLIALDHTRRSVVLAIRGTISAADIVTDAMVASKPVDDLVPEPIRARVEGPCFAHAGMVAAAGAIFADMKERGILGPLLGGAASREADAALPPREQARFSRDGGNSMYDADTGPGPGGATTARKLGDAIAAPVRAIADSYRGGRRSSSGGIDEERYDQTDQGAAYSPRCTGSADEEEARPSTKNPDTTTPSPKHRNHHQKPTQTSSATPASSYDDSDDIEAQTSVARRKAGGEEPAMALAGSKLARAAADDDDDVPPPVRIDREGEDEASPGRRVGAIMREKIFSEGWQLRIVGHSLGAGAAALISLMLHESIPDLRCFAFSCPGALVSRNLAREMAGFVTTVVVGKDAVPRASVANLGRLVDEMVTSLARCKQPKLTVTFYPWWKRKKQDFKRLFWDYDQIPQESLDVLSRYYESRVTMGQPMSMYPPGRVIFVRPIKTRKKKHWDAVWISPEDIIDEGILLSPHMLTDHLCSTVWDALHSALGRARNEKSVHPKRGHNPRGRFGVRIPGKRFPKYKYARADSPPSSLRQQLMAD</sequence>
<keyword evidence="12" id="KW-0442">Lipid degradation</keyword>
<reference evidence="24" key="1">
    <citation type="submission" date="2021-01" db="EMBL/GenBank/DDBJ databases">
        <authorList>
            <person name="Eckstrom K.M.E."/>
        </authorList>
    </citation>
    <scope>NUCLEOTIDE SEQUENCE</scope>
    <source>
        <strain evidence="24">UVCC 0001</strain>
    </source>
</reference>
<keyword evidence="13 20" id="KW-1133">Transmembrane helix</keyword>
<feature type="region of interest" description="Disordered" evidence="19">
    <location>
        <begin position="664"/>
        <end position="697"/>
    </location>
</feature>
<dbReference type="InterPro" id="IPR021151">
    <property type="entry name" value="GINS_A"/>
</dbReference>
<keyword evidence="14" id="KW-0443">Lipid metabolism</keyword>
<feature type="transmembrane region" description="Helical" evidence="20">
    <location>
        <begin position="228"/>
        <end position="251"/>
    </location>
</feature>
<feature type="region of interest" description="Disordered" evidence="19">
    <location>
        <begin position="1250"/>
        <end position="1326"/>
    </location>
</feature>
<evidence type="ECO:0000256" key="15">
    <source>
        <dbReference type="ARBA" id="ARBA00023136"/>
    </source>
</evidence>
<dbReference type="GO" id="GO:0005886">
    <property type="term" value="C:plasma membrane"/>
    <property type="evidence" value="ECO:0007669"/>
    <property type="project" value="UniProtKB-SubCell"/>
</dbReference>
<evidence type="ECO:0000256" key="4">
    <source>
        <dbReference type="ARBA" id="ARBA00006677"/>
    </source>
</evidence>
<dbReference type="EC" id="3.1.1.116" evidence="18"/>
<dbReference type="CDD" id="cd21696">
    <property type="entry name" value="GINS_B_Psf1"/>
    <property type="match status" value="1"/>
</dbReference>
<dbReference type="PANTHER" id="PTHR45792">
    <property type="entry name" value="DIACYLGLYCEROL LIPASE HOMOLOG-RELATED"/>
    <property type="match status" value="1"/>
</dbReference>
<dbReference type="GO" id="GO:0006260">
    <property type="term" value="P:DNA replication"/>
    <property type="evidence" value="ECO:0007669"/>
    <property type="project" value="UniProtKB-KW"/>
</dbReference>
<dbReference type="GO" id="GO:0016042">
    <property type="term" value="P:lipid catabolic process"/>
    <property type="evidence" value="ECO:0007669"/>
    <property type="project" value="UniProtKB-KW"/>
</dbReference>
<evidence type="ECO:0000256" key="17">
    <source>
        <dbReference type="ARBA" id="ARBA00024531"/>
    </source>
</evidence>
<evidence type="ECO:0000256" key="13">
    <source>
        <dbReference type="ARBA" id="ARBA00022989"/>
    </source>
</evidence>
<dbReference type="Pfam" id="PF01764">
    <property type="entry name" value="Lipase_3"/>
    <property type="match status" value="1"/>
</dbReference>
<evidence type="ECO:0000259" key="21">
    <source>
        <dbReference type="Pfam" id="PF01764"/>
    </source>
</evidence>
<keyword evidence="11" id="KW-0106">Calcium</keyword>
<dbReference type="InterPro" id="IPR036224">
    <property type="entry name" value="GINS_bundle-like_dom_sf"/>
</dbReference>
<evidence type="ECO:0000256" key="3">
    <source>
        <dbReference type="ARBA" id="ARBA00004651"/>
    </source>
</evidence>
<evidence type="ECO:0000259" key="22">
    <source>
        <dbReference type="Pfam" id="PF05916"/>
    </source>
</evidence>
<feature type="compositionally biased region" description="Low complexity" evidence="19">
    <location>
        <begin position="434"/>
        <end position="448"/>
    </location>
</feature>
<feature type="region of interest" description="Disordered" evidence="19">
    <location>
        <begin position="1196"/>
        <end position="1232"/>
    </location>
</feature>
<keyword evidence="16" id="KW-0539">Nucleus</keyword>
<feature type="transmembrane region" description="Helical" evidence="20">
    <location>
        <begin position="197"/>
        <end position="216"/>
    </location>
</feature>
<comment type="catalytic activity">
    <reaction evidence="17">
        <text>a 1,2-diacyl-sn-glycerol + H2O = a 2-acylglycerol + a fatty acid + H(+)</text>
        <dbReference type="Rhea" id="RHEA:33275"/>
        <dbReference type="ChEBI" id="CHEBI:15377"/>
        <dbReference type="ChEBI" id="CHEBI:15378"/>
        <dbReference type="ChEBI" id="CHEBI:17389"/>
        <dbReference type="ChEBI" id="CHEBI:17815"/>
        <dbReference type="ChEBI" id="CHEBI:28868"/>
        <dbReference type="EC" id="3.1.1.116"/>
    </reaction>
    <physiologicalReaction direction="left-to-right" evidence="17">
        <dbReference type="Rhea" id="RHEA:33276"/>
    </physiologicalReaction>
</comment>
<feature type="compositionally biased region" description="Low complexity" evidence="19">
    <location>
        <begin position="901"/>
        <end position="912"/>
    </location>
</feature>
<dbReference type="InterPro" id="IPR056783">
    <property type="entry name" value="PSF1_C"/>
</dbReference>
<proteinExistence type="inferred from homology"/>
<evidence type="ECO:0000256" key="16">
    <source>
        <dbReference type="ARBA" id="ARBA00023242"/>
    </source>
</evidence>
<evidence type="ECO:0000256" key="18">
    <source>
        <dbReference type="ARBA" id="ARBA00026104"/>
    </source>
</evidence>
<dbReference type="Gene3D" id="3.40.50.1820">
    <property type="entry name" value="alpha/beta hydrolase"/>
    <property type="match status" value="2"/>
</dbReference>
<keyword evidence="10" id="KW-0378">Hydrolase</keyword>
<dbReference type="CDD" id="cd00741">
    <property type="entry name" value="Lipase"/>
    <property type="match status" value="1"/>
</dbReference>
<feature type="region of interest" description="Disordered" evidence="19">
    <location>
        <begin position="429"/>
        <end position="647"/>
    </location>
</feature>
<evidence type="ECO:0000256" key="8">
    <source>
        <dbReference type="ARBA" id="ARBA00022705"/>
    </source>
</evidence>
<dbReference type="Pfam" id="PF24997">
    <property type="entry name" value="PSF1_C"/>
    <property type="match status" value="1"/>
</dbReference>
<feature type="compositionally biased region" description="Low complexity" evidence="19">
    <location>
        <begin position="1311"/>
        <end position="1322"/>
    </location>
</feature>
<dbReference type="PANTHER" id="PTHR45792:SF8">
    <property type="entry name" value="DIACYLGLYCEROL LIPASE-ALPHA"/>
    <property type="match status" value="1"/>
</dbReference>